<dbReference type="Proteomes" id="UP000244571">
    <property type="component" value="Chromosome"/>
</dbReference>
<accession>A0A2R4XEZ0</accession>
<organism evidence="1 2">
    <name type="scientific">Orrella marina</name>
    <dbReference type="NCBI Taxonomy" id="2163011"/>
    <lineage>
        <taxon>Bacteria</taxon>
        <taxon>Pseudomonadati</taxon>
        <taxon>Pseudomonadota</taxon>
        <taxon>Betaproteobacteria</taxon>
        <taxon>Burkholderiales</taxon>
        <taxon>Alcaligenaceae</taxon>
        <taxon>Orrella</taxon>
    </lineage>
</organism>
<proteinExistence type="predicted"/>
<dbReference type="EMBL" id="CP028901">
    <property type="protein sequence ID" value="AWB32376.1"/>
    <property type="molecule type" value="Genomic_DNA"/>
</dbReference>
<dbReference type="KEGG" id="boz:DBV39_00130"/>
<dbReference type="AlphaFoldDB" id="A0A2R4XEZ0"/>
<dbReference type="OrthoDB" id="9132606at2"/>
<dbReference type="RefSeq" id="WP_108619817.1">
    <property type="nucleotide sequence ID" value="NZ_CP028901.1"/>
</dbReference>
<protein>
    <recommendedName>
        <fullName evidence="3">DUF3168 domain-containing protein</fullName>
    </recommendedName>
</protein>
<keyword evidence="2" id="KW-1185">Reference proteome</keyword>
<sequence length="137" mass="15716">MTQLSQMIDALYQAIEAIEDFPARLERSPIRAITRNDYPAVVIHRGAETVSDDSPWPLVTRIRQIYVTVHCAGDEAEDEADKIFLILQPVFANFTYEDLVITKELSTDEPRYVQGDLTRVAITRRWALTYQTKEDAL</sequence>
<evidence type="ECO:0000313" key="2">
    <source>
        <dbReference type="Proteomes" id="UP000244571"/>
    </source>
</evidence>
<reference evidence="1 2" key="1">
    <citation type="submission" date="2018-04" db="EMBL/GenBank/DDBJ databases">
        <title>Bordetella sp. HZ20 isolated from seawater.</title>
        <authorList>
            <person name="Sun C."/>
        </authorList>
    </citation>
    <scope>NUCLEOTIDE SEQUENCE [LARGE SCALE GENOMIC DNA]</scope>
    <source>
        <strain evidence="1 2">HZ20</strain>
    </source>
</reference>
<gene>
    <name evidence="1" type="ORF">DBV39_00130</name>
</gene>
<evidence type="ECO:0000313" key="1">
    <source>
        <dbReference type="EMBL" id="AWB32376.1"/>
    </source>
</evidence>
<evidence type="ECO:0008006" key="3">
    <source>
        <dbReference type="Google" id="ProtNLM"/>
    </source>
</evidence>
<name>A0A2R4XEZ0_9BURK</name>